<dbReference type="EMBL" id="PGFE01000007">
    <property type="protein sequence ID" value="PJJ68581.1"/>
    <property type="molecule type" value="Genomic_DNA"/>
</dbReference>
<name>A0A2M9CC01_9CELL</name>
<accession>A0A2M9CC01</accession>
<organism evidence="4 5">
    <name type="scientific">Sediminihabitans luteus</name>
    <dbReference type="NCBI Taxonomy" id="1138585"/>
    <lineage>
        <taxon>Bacteria</taxon>
        <taxon>Bacillati</taxon>
        <taxon>Actinomycetota</taxon>
        <taxon>Actinomycetes</taxon>
        <taxon>Micrococcales</taxon>
        <taxon>Cellulomonadaceae</taxon>
        <taxon>Sediminihabitans</taxon>
    </lineage>
</organism>
<keyword evidence="2" id="KW-0472">Membrane</keyword>
<proteinExistence type="predicted"/>
<feature type="compositionally biased region" description="Gly residues" evidence="1">
    <location>
        <begin position="345"/>
        <end position="360"/>
    </location>
</feature>
<keyword evidence="2" id="KW-0812">Transmembrane</keyword>
<evidence type="ECO:0000256" key="1">
    <source>
        <dbReference type="SAM" id="MobiDB-lite"/>
    </source>
</evidence>
<dbReference type="InterPro" id="IPR011089">
    <property type="entry name" value="GmrSD_C"/>
</dbReference>
<evidence type="ECO:0000313" key="4">
    <source>
        <dbReference type="EMBL" id="PJJ68581.1"/>
    </source>
</evidence>
<dbReference type="RefSeq" id="WP_239073308.1">
    <property type="nucleotide sequence ID" value="NZ_BOOX01000011.1"/>
</dbReference>
<feature type="region of interest" description="Disordered" evidence="1">
    <location>
        <begin position="96"/>
        <end position="139"/>
    </location>
</feature>
<dbReference type="PANTHER" id="PTHR24094">
    <property type="entry name" value="SECRETED PROTEIN"/>
    <property type="match status" value="1"/>
</dbReference>
<evidence type="ECO:0000313" key="5">
    <source>
        <dbReference type="Proteomes" id="UP000231693"/>
    </source>
</evidence>
<evidence type="ECO:0000259" key="3">
    <source>
        <dbReference type="SMART" id="SM00894"/>
    </source>
</evidence>
<gene>
    <name evidence="4" type="ORF">CLV28_2997</name>
</gene>
<dbReference type="PANTHER" id="PTHR24094:SF15">
    <property type="entry name" value="AMP-DEPENDENT SYNTHETASE_LIGASE DOMAIN-CONTAINING PROTEIN-RELATED"/>
    <property type="match status" value="1"/>
</dbReference>
<feature type="compositionally biased region" description="Pro residues" evidence="1">
    <location>
        <begin position="371"/>
        <end position="385"/>
    </location>
</feature>
<feature type="domain" description="Excalibur calcium-binding" evidence="3">
    <location>
        <begin position="394"/>
        <end position="430"/>
    </location>
</feature>
<feature type="transmembrane region" description="Helical" evidence="2">
    <location>
        <begin position="37"/>
        <end position="56"/>
    </location>
</feature>
<dbReference type="Pfam" id="PF07510">
    <property type="entry name" value="GmrSD_C"/>
    <property type="match status" value="1"/>
</dbReference>
<feature type="compositionally biased region" description="Low complexity" evidence="1">
    <location>
        <begin position="96"/>
        <end position="134"/>
    </location>
</feature>
<protein>
    <submittedName>
        <fullName evidence="4">Excalibur calcium-binding domain-containing protein</fullName>
    </submittedName>
</protein>
<evidence type="ECO:0000256" key="2">
    <source>
        <dbReference type="SAM" id="Phobius"/>
    </source>
</evidence>
<dbReference type="SMART" id="SM00894">
    <property type="entry name" value="Excalibur"/>
    <property type="match status" value="1"/>
</dbReference>
<dbReference type="InterPro" id="IPR008613">
    <property type="entry name" value="Excalibur_Ca-bd_domain"/>
</dbReference>
<comment type="caution">
    <text evidence="4">The sequence shown here is derived from an EMBL/GenBank/DDBJ whole genome shotgun (WGS) entry which is preliminary data.</text>
</comment>
<feature type="compositionally biased region" description="Low complexity" evidence="1">
    <location>
        <begin position="361"/>
        <end position="370"/>
    </location>
</feature>
<keyword evidence="2" id="KW-1133">Transmembrane helix</keyword>
<feature type="transmembrane region" description="Helical" evidence="2">
    <location>
        <begin position="12"/>
        <end position="31"/>
    </location>
</feature>
<feature type="compositionally biased region" description="Basic and acidic residues" evidence="1">
    <location>
        <begin position="419"/>
        <end position="430"/>
    </location>
</feature>
<dbReference type="Proteomes" id="UP000231693">
    <property type="component" value="Unassembled WGS sequence"/>
</dbReference>
<reference evidence="4 5" key="1">
    <citation type="submission" date="2017-11" db="EMBL/GenBank/DDBJ databases">
        <title>Genomic Encyclopedia of Archaeal and Bacterial Type Strains, Phase II (KMG-II): From Individual Species to Whole Genera.</title>
        <authorList>
            <person name="Goeker M."/>
        </authorList>
    </citation>
    <scope>NUCLEOTIDE SEQUENCE [LARGE SCALE GENOMIC DNA]</scope>
    <source>
        <strain evidence="4 5">DSM 25478</strain>
    </source>
</reference>
<dbReference type="AlphaFoldDB" id="A0A2M9CC01"/>
<feature type="transmembrane region" description="Helical" evidence="2">
    <location>
        <begin position="68"/>
        <end position="89"/>
    </location>
</feature>
<dbReference type="Pfam" id="PF05901">
    <property type="entry name" value="Excalibur"/>
    <property type="match status" value="1"/>
</dbReference>
<keyword evidence="5" id="KW-1185">Reference proteome</keyword>
<feature type="region of interest" description="Disordered" evidence="1">
    <location>
        <begin position="342"/>
        <end position="430"/>
    </location>
</feature>
<sequence length="430" mass="43483">MPLPSKPLTRRVTFWLGLGGLVLFVIAGLGADGAAGALAFGGLFVAVCALWGILTTRPWWGRTSRRGATVVGGLALVALVVGGSLGAGVTDDVPAAASSTPAASSAGTARPTATGTASPSAAPTPSAEATASSGATGGSATGTAAAALAELDVKGRAPKTGYDRDAYGPAWADTDHNGCDTRNDILARDLTDETFKSGTHDCVVLTGTLVDPYGGETIHFQRGQDTSTAVQIDHVVALSDSWQKGAQRWDAATRKEFANDPLNLLASDGPLNMSKGDGDAATWLPPNKAFRCDYVARQVAVKHAYGLWVTQAEHDAIADVLATCPGEPLPDEEAATTPVVVAGASSGGSSGESSSSGGGDDASSGTKPATTPKPAPKPTTKPAPKPEPEPADVYYENCTAVRAAGADPIRVGDPGYSTKLDRDGDGVGCE</sequence>